<comment type="subunit">
    <text evidence="1">Heterotrimer of A, B and C subunits.</text>
</comment>
<keyword evidence="1" id="KW-0547">Nucleotide-binding</keyword>
<evidence type="ECO:0000256" key="1">
    <source>
        <dbReference type="HAMAP-Rule" id="MF_00122"/>
    </source>
</evidence>
<dbReference type="AlphaFoldDB" id="A0A1F4TJA1"/>
<dbReference type="InterPro" id="IPR003837">
    <property type="entry name" value="GatC"/>
</dbReference>
<dbReference type="GO" id="GO:0006412">
    <property type="term" value="P:translation"/>
    <property type="evidence" value="ECO:0007669"/>
    <property type="project" value="UniProtKB-UniRule"/>
</dbReference>
<comment type="catalytic activity">
    <reaction evidence="1">
        <text>L-aspartyl-tRNA(Asn) + L-glutamine + ATP + H2O = L-asparaginyl-tRNA(Asn) + L-glutamate + ADP + phosphate + 2 H(+)</text>
        <dbReference type="Rhea" id="RHEA:14513"/>
        <dbReference type="Rhea" id="RHEA-COMP:9674"/>
        <dbReference type="Rhea" id="RHEA-COMP:9677"/>
        <dbReference type="ChEBI" id="CHEBI:15377"/>
        <dbReference type="ChEBI" id="CHEBI:15378"/>
        <dbReference type="ChEBI" id="CHEBI:29985"/>
        <dbReference type="ChEBI" id="CHEBI:30616"/>
        <dbReference type="ChEBI" id="CHEBI:43474"/>
        <dbReference type="ChEBI" id="CHEBI:58359"/>
        <dbReference type="ChEBI" id="CHEBI:78515"/>
        <dbReference type="ChEBI" id="CHEBI:78516"/>
        <dbReference type="ChEBI" id="CHEBI:456216"/>
    </reaction>
</comment>
<dbReference type="GO" id="GO:0050566">
    <property type="term" value="F:asparaginyl-tRNA synthase (glutamine-hydrolyzing) activity"/>
    <property type="evidence" value="ECO:0007669"/>
    <property type="project" value="RHEA"/>
</dbReference>
<keyword evidence="1" id="KW-0436">Ligase</keyword>
<dbReference type="Pfam" id="PF02686">
    <property type="entry name" value="GatC"/>
    <property type="match status" value="1"/>
</dbReference>
<dbReference type="GO" id="GO:0050567">
    <property type="term" value="F:glutaminyl-tRNA synthase (glutamine-hydrolyzing) activity"/>
    <property type="evidence" value="ECO:0007669"/>
    <property type="project" value="UniProtKB-UniRule"/>
</dbReference>
<organism evidence="2 3">
    <name type="scientific">candidate division WOR-1 bacterium RIFOXYB2_FULL_48_7</name>
    <dbReference type="NCBI Taxonomy" id="1802583"/>
    <lineage>
        <taxon>Bacteria</taxon>
        <taxon>Bacillati</taxon>
        <taxon>Saganbacteria</taxon>
    </lineage>
</organism>
<dbReference type="GO" id="GO:0006450">
    <property type="term" value="P:regulation of translational fidelity"/>
    <property type="evidence" value="ECO:0007669"/>
    <property type="project" value="InterPro"/>
</dbReference>
<dbReference type="Proteomes" id="UP000178951">
    <property type="component" value="Unassembled WGS sequence"/>
</dbReference>
<evidence type="ECO:0000313" key="3">
    <source>
        <dbReference type="Proteomes" id="UP000178951"/>
    </source>
</evidence>
<dbReference type="GO" id="GO:0016740">
    <property type="term" value="F:transferase activity"/>
    <property type="evidence" value="ECO:0007669"/>
    <property type="project" value="UniProtKB-KW"/>
</dbReference>
<dbReference type="EMBL" id="MEUF01000072">
    <property type="protein sequence ID" value="OGC32776.1"/>
    <property type="molecule type" value="Genomic_DNA"/>
</dbReference>
<name>A0A1F4TJA1_UNCSA</name>
<gene>
    <name evidence="1" type="primary">gatC</name>
    <name evidence="2" type="ORF">A2311_00775</name>
</gene>
<comment type="catalytic activity">
    <reaction evidence="1">
        <text>L-glutamyl-tRNA(Gln) + L-glutamine + ATP + H2O = L-glutaminyl-tRNA(Gln) + L-glutamate + ADP + phosphate + H(+)</text>
        <dbReference type="Rhea" id="RHEA:17521"/>
        <dbReference type="Rhea" id="RHEA-COMP:9681"/>
        <dbReference type="Rhea" id="RHEA-COMP:9684"/>
        <dbReference type="ChEBI" id="CHEBI:15377"/>
        <dbReference type="ChEBI" id="CHEBI:15378"/>
        <dbReference type="ChEBI" id="CHEBI:29985"/>
        <dbReference type="ChEBI" id="CHEBI:30616"/>
        <dbReference type="ChEBI" id="CHEBI:43474"/>
        <dbReference type="ChEBI" id="CHEBI:58359"/>
        <dbReference type="ChEBI" id="CHEBI:78520"/>
        <dbReference type="ChEBI" id="CHEBI:78521"/>
        <dbReference type="ChEBI" id="CHEBI:456216"/>
    </reaction>
</comment>
<comment type="similarity">
    <text evidence="1">Belongs to the GatC family.</text>
</comment>
<protein>
    <recommendedName>
        <fullName evidence="1">Aspartyl/glutamyl-tRNA(Asn/Gln) amidotransferase subunit C</fullName>
        <shortName evidence="1">Asp/Glu-ADT subunit C</shortName>
        <ecNumber evidence="1">6.3.5.-</ecNumber>
    </recommendedName>
</protein>
<keyword evidence="1" id="KW-0648">Protein biosynthesis</keyword>
<dbReference type="InterPro" id="IPR036113">
    <property type="entry name" value="Asp/Glu-ADT_sf_sub_c"/>
</dbReference>
<dbReference type="PANTHER" id="PTHR15004">
    <property type="entry name" value="GLUTAMYL-TRNA(GLN) AMIDOTRANSFERASE SUBUNIT C, MITOCHONDRIAL"/>
    <property type="match status" value="1"/>
</dbReference>
<comment type="caution">
    <text evidence="2">The sequence shown here is derived from an EMBL/GenBank/DDBJ whole genome shotgun (WGS) entry which is preliminary data.</text>
</comment>
<dbReference type="HAMAP" id="MF_00122">
    <property type="entry name" value="GatC"/>
    <property type="match status" value="1"/>
</dbReference>
<dbReference type="Gene3D" id="1.10.20.60">
    <property type="entry name" value="Glu-tRNAGln amidotransferase C subunit, N-terminal domain"/>
    <property type="match status" value="1"/>
</dbReference>
<keyword evidence="1" id="KW-0067">ATP-binding</keyword>
<sequence length="92" mass="10465">MQIDVDHVAKLARLGLSDEEKKLFAKQLSDILEFANSLKKIKTDDIPPTTQAIPMKNVFREDQVITCNNIEDILANGPEVESHMFRVPKIME</sequence>
<comment type="function">
    <text evidence="1">Allows the formation of correctly charged Asn-tRNA(Asn) or Gln-tRNA(Gln) through the transamidation of misacylated Asp-tRNA(Asn) or Glu-tRNA(Gln) in organisms which lack either or both of asparaginyl-tRNA or glutaminyl-tRNA synthetases. The reaction takes place in the presence of glutamine and ATP through an activated phospho-Asp-tRNA(Asn) or phospho-Glu-tRNA(Gln).</text>
</comment>
<dbReference type="PANTHER" id="PTHR15004:SF0">
    <property type="entry name" value="GLUTAMYL-TRNA(GLN) AMIDOTRANSFERASE SUBUNIT C, MITOCHONDRIAL"/>
    <property type="match status" value="1"/>
</dbReference>
<dbReference type="EC" id="6.3.5.-" evidence="1"/>
<dbReference type="SUPFAM" id="SSF141000">
    <property type="entry name" value="Glu-tRNAGln amidotransferase C subunit"/>
    <property type="match status" value="1"/>
</dbReference>
<dbReference type="NCBIfam" id="TIGR00135">
    <property type="entry name" value="gatC"/>
    <property type="match status" value="1"/>
</dbReference>
<keyword evidence="2" id="KW-0808">Transferase</keyword>
<dbReference type="GO" id="GO:0070681">
    <property type="term" value="P:glutaminyl-tRNAGln biosynthesis via transamidation"/>
    <property type="evidence" value="ECO:0007669"/>
    <property type="project" value="TreeGrafter"/>
</dbReference>
<proteinExistence type="inferred from homology"/>
<dbReference type="STRING" id="1802583.A2311_00775"/>
<dbReference type="GO" id="GO:0005524">
    <property type="term" value="F:ATP binding"/>
    <property type="evidence" value="ECO:0007669"/>
    <property type="project" value="UniProtKB-KW"/>
</dbReference>
<evidence type="ECO:0000313" key="2">
    <source>
        <dbReference type="EMBL" id="OGC32776.1"/>
    </source>
</evidence>
<accession>A0A1F4TJA1</accession>
<reference evidence="2 3" key="1">
    <citation type="journal article" date="2016" name="Nat. Commun.">
        <title>Thousands of microbial genomes shed light on interconnected biogeochemical processes in an aquifer system.</title>
        <authorList>
            <person name="Anantharaman K."/>
            <person name="Brown C.T."/>
            <person name="Hug L.A."/>
            <person name="Sharon I."/>
            <person name="Castelle C.J."/>
            <person name="Probst A.J."/>
            <person name="Thomas B.C."/>
            <person name="Singh A."/>
            <person name="Wilkins M.J."/>
            <person name="Karaoz U."/>
            <person name="Brodie E.L."/>
            <person name="Williams K.H."/>
            <person name="Hubbard S.S."/>
            <person name="Banfield J.F."/>
        </authorList>
    </citation>
    <scope>NUCLEOTIDE SEQUENCE [LARGE SCALE GENOMIC DNA]</scope>
</reference>